<feature type="compositionally biased region" description="Low complexity" evidence="1">
    <location>
        <begin position="13"/>
        <end position="32"/>
    </location>
</feature>
<feature type="region of interest" description="Disordered" evidence="1">
    <location>
        <begin position="343"/>
        <end position="370"/>
    </location>
</feature>
<feature type="compositionally biased region" description="Polar residues" evidence="1">
    <location>
        <begin position="52"/>
        <end position="62"/>
    </location>
</feature>
<reference evidence="2 3" key="1">
    <citation type="journal article" date="2019" name="New Phytol.">
        <title>Comparative genomics reveals unique wood-decay strategies and fruiting body development in the Schizophyllaceae.</title>
        <authorList>
            <person name="Almasi E."/>
            <person name="Sahu N."/>
            <person name="Krizsan K."/>
            <person name="Balint B."/>
            <person name="Kovacs G.M."/>
            <person name="Kiss B."/>
            <person name="Cseklye J."/>
            <person name="Drula E."/>
            <person name="Henrissat B."/>
            <person name="Nagy I."/>
            <person name="Chovatia M."/>
            <person name="Adam C."/>
            <person name="LaButti K."/>
            <person name="Lipzen A."/>
            <person name="Riley R."/>
            <person name="Grigoriev I.V."/>
            <person name="Nagy L.G."/>
        </authorList>
    </citation>
    <scope>NUCLEOTIDE SEQUENCE [LARGE SCALE GENOMIC DNA]</scope>
    <source>
        <strain evidence="2 3">NL-1724</strain>
    </source>
</reference>
<keyword evidence="3" id="KW-1185">Reference proteome</keyword>
<evidence type="ECO:0000313" key="2">
    <source>
        <dbReference type="EMBL" id="TRM61610.1"/>
    </source>
</evidence>
<feature type="compositionally biased region" description="Polar residues" evidence="1">
    <location>
        <begin position="343"/>
        <end position="362"/>
    </location>
</feature>
<accession>A0A550C9Y0</accession>
<feature type="region of interest" description="Disordered" evidence="1">
    <location>
        <begin position="1"/>
        <end position="65"/>
    </location>
</feature>
<sequence>MPSRKDNDVNIVGATTDTTDARAQQAATTGDRSSPASERKLRRTDTVALQLGETTQTMKKSTSAVSFSRLVTSSSSFWRRSKTVAGGSAADDKDSLISPQSGVPPSPSSSSRSSDSASERPTHTEAYYMTEALVNLAAGEDFVDGLADVDASDVVERVLMEMTPGTDELACVLVLIWREARESNVNRVEGFYLVRSCAEFLDNLKAEMALLDKKDIEEMADTIRSVLRLYLEIHAFFDNENDRWFIGRIIDDESRAKKMETYMDNLLQAGSWIGSVVSMICLRHVKEIKAPVGHRTISTSISMPNLDFQAVDSALEDSISRPMEHLENAKDDRTSFSPAATETLMSSHPLSPGMSTSASTPGRSRPQPPVLGHQRVITYRGAPAEQPKPMDAQAIADVRTKNAAKAWEGIVNPVRVRYPSITPAQYERVKATMRAEYGELELQSQITHMRFFMLGATRLIGYKLVQYMDEEGSHIPRALRVLEMTS</sequence>
<evidence type="ECO:0000256" key="1">
    <source>
        <dbReference type="SAM" id="MobiDB-lite"/>
    </source>
</evidence>
<dbReference type="OrthoDB" id="10322318at2759"/>
<dbReference type="Proteomes" id="UP000320762">
    <property type="component" value="Unassembled WGS sequence"/>
</dbReference>
<feature type="region of interest" description="Disordered" evidence="1">
    <location>
        <begin position="85"/>
        <end position="121"/>
    </location>
</feature>
<dbReference type="EMBL" id="VDMD01000016">
    <property type="protein sequence ID" value="TRM61610.1"/>
    <property type="molecule type" value="Genomic_DNA"/>
</dbReference>
<protein>
    <submittedName>
        <fullName evidence="2">Uncharacterized protein</fullName>
    </submittedName>
</protein>
<proteinExistence type="predicted"/>
<comment type="caution">
    <text evidence="2">The sequence shown here is derived from an EMBL/GenBank/DDBJ whole genome shotgun (WGS) entry which is preliminary data.</text>
</comment>
<evidence type="ECO:0000313" key="3">
    <source>
        <dbReference type="Proteomes" id="UP000320762"/>
    </source>
</evidence>
<dbReference type="AlphaFoldDB" id="A0A550C9Y0"/>
<name>A0A550C9Y0_9AGAR</name>
<gene>
    <name evidence="2" type="ORF">BD626DRAFT_405443</name>
</gene>
<organism evidence="2 3">
    <name type="scientific">Schizophyllum amplum</name>
    <dbReference type="NCBI Taxonomy" id="97359"/>
    <lineage>
        <taxon>Eukaryota</taxon>
        <taxon>Fungi</taxon>
        <taxon>Dikarya</taxon>
        <taxon>Basidiomycota</taxon>
        <taxon>Agaricomycotina</taxon>
        <taxon>Agaricomycetes</taxon>
        <taxon>Agaricomycetidae</taxon>
        <taxon>Agaricales</taxon>
        <taxon>Schizophyllaceae</taxon>
        <taxon>Schizophyllum</taxon>
    </lineage>
</organism>